<proteinExistence type="predicted"/>
<dbReference type="PANTHER" id="PTHR24096">
    <property type="entry name" value="LONG-CHAIN-FATTY-ACID--COA LIGASE"/>
    <property type="match status" value="1"/>
</dbReference>
<dbReference type="Proteomes" id="UP001064489">
    <property type="component" value="Chromosome 8"/>
</dbReference>
<dbReference type="SUPFAM" id="SSF56801">
    <property type="entry name" value="Acetyl-CoA synthetase-like"/>
    <property type="match status" value="1"/>
</dbReference>
<evidence type="ECO:0000256" key="1">
    <source>
        <dbReference type="ARBA" id="ARBA00022598"/>
    </source>
</evidence>
<evidence type="ECO:0000313" key="4">
    <source>
        <dbReference type="Proteomes" id="UP001064489"/>
    </source>
</evidence>
<evidence type="ECO:0000313" key="3">
    <source>
        <dbReference type="EMBL" id="KAI9173472.1"/>
    </source>
</evidence>
<dbReference type="PANTHER" id="PTHR24096:SF251">
    <property type="entry name" value="4-COUMARATE--COA LIGASE-LIKE 9"/>
    <property type="match status" value="1"/>
</dbReference>
<keyword evidence="4" id="KW-1185">Reference proteome</keyword>
<keyword evidence="1" id="KW-0436">Ligase</keyword>
<protein>
    <recommendedName>
        <fullName evidence="2">AMP-dependent synthetase/ligase domain-containing protein</fullName>
    </recommendedName>
</protein>
<organism evidence="3 4">
    <name type="scientific">Acer negundo</name>
    <name type="common">Box elder</name>
    <dbReference type="NCBI Taxonomy" id="4023"/>
    <lineage>
        <taxon>Eukaryota</taxon>
        <taxon>Viridiplantae</taxon>
        <taxon>Streptophyta</taxon>
        <taxon>Embryophyta</taxon>
        <taxon>Tracheophyta</taxon>
        <taxon>Spermatophyta</taxon>
        <taxon>Magnoliopsida</taxon>
        <taxon>eudicotyledons</taxon>
        <taxon>Gunneridae</taxon>
        <taxon>Pentapetalae</taxon>
        <taxon>rosids</taxon>
        <taxon>malvids</taxon>
        <taxon>Sapindales</taxon>
        <taxon>Sapindaceae</taxon>
        <taxon>Hippocastanoideae</taxon>
        <taxon>Acereae</taxon>
        <taxon>Acer</taxon>
    </lineage>
</organism>
<reference evidence="3" key="2">
    <citation type="submission" date="2023-02" db="EMBL/GenBank/DDBJ databases">
        <authorList>
            <person name="Swenson N.G."/>
            <person name="Wegrzyn J.L."/>
            <person name="Mcevoy S.L."/>
        </authorList>
    </citation>
    <scope>NUCLEOTIDE SEQUENCE</scope>
    <source>
        <strain evidence="3">91603</strain>
        <tissue evidence="3">Leaf</tissue>
    </source>
</reference>
<comment type="caution">
    <text evidence="3">The sequence shown here is derived from an EMBL/GenBank/DDBJ whole genome shotgun (WGS) entry which is preliminary data.</text>
</comment>
<reference evidence="3" key="1">
    <citation type="journal article" date="2022" name="Plant J.">
        <title>Strategies of tolerance reflected in two North American maple genomes.</title>
        <authorList>
            <person name="McEvoy S.L."/>
            <person name="Sezen U.U."/>
            <person name="Trouern-Trend A."/>
            <person name="McMahon S.M."/>
            <person name="Schaberg P.G."/>
            <person name="Yang J."/>
            <person name="Wegrzyn J.L."/>
            <person name="Swenson N.G."/>
        </authorList>
    </citation>
    <scope>NUCLEOTIDE SEQUENCE</scope>
    <source>
        <strain evidence="3">91603</strain>
    </source>
</reference>
<dbReference type="InterPro" id="IPR042099">
    <property type="entry name" value="ANL_N_sf"/>
</dbReference>
<gene>
    <name evidence="3" type="ORF">LWI28_001842</name>
</gene>
<dbReference type="EMBL" id="JAJSOW010000103">
    <property type="protein sequence ID" value="KAI9173472.1"/>
    <property type="molecule type" value="Genomic_DNA"/>
</dbReference>
<dbReference type="Gene3D" id="3.40.50.12780">
    <property type="entry name" value="N-terminal domain of ligase-like"/>
    <property type="match status" value="1"/>
</dbReference>
<feature type="domain" description="AMP-dependent synthetase/ligase" evidence="2">
    <location>
        <begin position="44"/>
        <end position="206"/>
    </location>
</feature>
<dbReference type="Pfam" id="PF00501">
    <property type="entry name" value="AMP-binding"/>
    <property type="match status" value="1"/>
</dbReference>
<name>A0AAD5IPQ6_ACENE</name>
<dbReference type="GO" id="GO:0016405">
    <property type="term" value="F:CoA-ligase activity"/>
    <property type="evidence" value="ECO:0007669"/>
    <property type="project" value="TreeGrafter"/>
</dbReference>
<dbReference type="AlphaFoldDB" id="A0AAD5IPQ6"/>
<dbReference type="InterPro" id="IPR000873">
    <property type="entry name" value="AMP-dep_synth/lig_dom"/>
</dbReference>
<sequence>MDPNSGFCSLTKTYNSLRPDITLPQPSQPLSITQFIFSPHHSTAAATFESTFLINATTGNCLTYSDLVFQTKSLALCLRKHYSLSKGDVAFILSPHSFQFPILFLSLLSLGVIISPAIPDDSISDINHLVDLSKPTIAFTTSYASYKLPSYLPTVVLIDSPEFLSFFTHQYDEDHRDDVVRQHDGAAIFNSSGTSGPRKGFFDSQELNSSNCCHGQIISYSAICSVIDYACFYCCFRVECDDEGGFNGRDSGFHGEH</sequence>
<accession>A0AAD5IPQ6</accession>
<evidence type="ECO:0000259" key="2">
    <source>
        <dbReference type="Pfam" id="PF00501"/>
    </source>
</evidence>